<evidence type="ECO:0008006" key="3">
    <source>
        <dbReference type="Google" id="ProtNLM"/>
    </source>
</evidence>
<evidence type="ECO:0000313" key="2">
    <source>
        <dbReference type="Proteomes" id="UP000676885"/>
    </source>
</evidence>
<name>A0A975M737_9MICC</name>
<keyword evidence="2" id="KW-1185">Reference proteome</keyword>
<gene>
    <name evidence="1" type="ORF">KKR91_06355</name>
</gene>
<sequence>MGILFVHGAGGWAEDQPMADQLRTLSGQAVTMSRFPDEDMSAAAWRHERGGHQFQGRMAAVAEDLASLVQ</sequence>
<dbReference type="RefSeq" id="WP_210230863.1">
    <property type="nucleotide sequence ID" value="NZ_CP076022.1"/>
</dbReference>
<proteinExistence type="predicted"/>
<evidence type="ECO:0000313" key="1">
    <source>
        <dbReference type="EMBL" id="QWC11188.1"/>
    </source>
</evidence>
<protein>
    <recommendedName>
        <fullName evidence="3">Alpha/beta hydrolase</fullName>
    </recommendedName>
</protein>
<dbReference type="Proteomes" id="UP000676885">
    <property type="component" value="Chromosome"/>
</dbReference>
<dbReference type="EMBL" id="CP076022">
    <property type="protein sequence ID" value="QWC11188.1"/>
    <property type="molecule type" value="Genomic_DNA"/>
</dbReference>
<reference evidence="1 2" key="1">
    <citation type="submission" date="2021-05" db="EMBL/GenBank/DDBJ databases">
        <title>Novel species in genus Arthrobacter.</title>
        <authorList>
            <person name="Zhang G."/>
        </authorList>
    </citation>
    <scope>NUCLEOTIDE SEQUENCE [LARGE SCALE GENOMIC DNA]</scope>
    <source>
        <strain evidence="2">zg-ZUI227</strain>
    </source>
</reference>
<organism evidence="1 2">
    <name type="scientific">Arthrobacter jiangjiafuii</name>
    <dbReference type="NCBI Taxonomy" id="2817475"/>
    <lineage>
        <taxon>Bacteria</taxon>
        <taxon>Bacillati</taxon>
        <taxon>Actinomycetota</taxon>
        <taxon>Actinomycetes</taxon>
        <taxon>Micrococcales</taxon>
        <taxon>Micrococcaceae</taxon>
        <taxon>Arthrobacter</taxon>
    </lineage>
</organism>
<dbReference type="AlphaFoldDB" id="A0A975M737"/>
<accession>A0A975M737</accession>
<dbReference type="KEGG" id="ajg:KKR91_06355"/>